<dbReference type="Pfam" id="PF02318">
    <property type="entry name" value="FYVE_2"/>
    <property type="match status" value="1"/>
</dbReference>
<dbReference type="Gene3D" id="2.60.40.150">
    <property type="entry name" value="C2 domain"/>
    <property type="match status" value="2"/>
</dbReference>
<dbReference type="PRINTS" id="PR00399">
    <property type="entry name" value="SYNAPTOTAGMN"/>
</dbReference>
<dbReference type="PANTHER" id="PTHR45716:SF4">
    <property type="entry name" value="SYNAPTOTAGMIN-LIKE PROTEIN 4"/>
    <property type="match status" value="1"/>
</dbReference>
<keyword evidence="1" id="KW-0808">Transferase</keyword>
<dbReference type="Gene3D" id="3.30.40.10">
    <property type="entry name" value="Zinc/RING finger domain, C3HC4 (zinc finger)"/>
    <property type="match status" value="1"/>
</dbReference>
<evidence type="ECO:0000259" key="4">
    <source>
        <dbReference type="PROSITE" id="PS50004"/>
    </source>
</evidence>
<dbReference type="AlphaFoldDB" id="A0A2I0TMW9"/>
<evidence type="ECO:0000256" key="2">
    <source>
        <dbReference type="ARBA" id="ARBA00022691"/>
    </source>
</evidence>
<sequence length="513" mass="57140">MSGEITLGIGYFTLPYLVHAAASFAHACEWNSHAVEALRRNLALNGVQDRCHVHHGDSRQLELWDVADRVNLGLIPSSEEGWPVACRVLKKGTGGVLHIHHNVETPPAPAPTQTLGLWAETGSPEGTGSDGERGSDGSWCWCPSRRLKNELLEIRRKGAKRGSQRYSERTCARCQQSLGRISPKANTCRGCNHLVCRDCRSYGPNSSWRCKVCSKEAELKKTTGDWFYDQRVNRFANRLGSDMVRLSLRHSEAGDFGNVAVTGGISFSLSYEEKTQTLFIHVKECRQLAYGDEGKKRSNPYVKTYLLPDKSRQGKRKTTIKRNTINPLYNELLKTTYSLLSGVGAETQPLADHRGSSWAMLGKVGFQPRSWSAEVPQPLGQMAVAHMPLTQGAASPSYLLPHKNKASKRKTPVVKKTLNPHYNHTFVYNGINPEDLQHICLELTVWDREPLSSNDFLGGVRLGVGNGMSNGQAVDWMDSTGEELNLWQKMRQYPGSWAEGTLQLRSTMAKLRP</sequence>
<proteinExistence type="predicted"/>
<dbReference type="PANTHER" id="PTHR45716">
    <property type="entry name" value="BITESIZE, ISOFORM I"/>
    <property type="match status" value="1"/>
</dbReference>
<dbReference type="InterPro" id="IPR029063">
    <property type="entry name" value="SAM-dependent_MTases_sf"/>
</dbReference>
<evidence type="ECO:0000259" key="5">
    <source>
        <dbReference type="PROSITE" id="PS51684"/>
    </source>
</evidence>
<accession>A0A2I0TMW9</accession>
<reference evidence="7" key="2">
    <citation type="submission" date="2017-12" db="EMBL/GenBank/DDBJ databases">
        <title>Genome sequence of the Bar-tailed Godwit (Limosa lapponica baueri).</title>
        <authorList>
            <person name="Lima N.C.B."/>
            <person name="Parody-Merino A.M."/>
            <person name="Battley P.F."/>
            <person name="Fidler A.E."/>
            <person name="Prosdocimi F."/>
        </authorList>
    </citation>
    <scope>NUCLEOTIDE SEQUENCE [LARGE SCALE GENOMIC DNA]</scope>
</reference>
<dbReference type="OrthoDB" id="195679at2759"/>
<organism evidence="6 7">
    <name type="scientific">Limosa lapponica baueri</name>
    <dbReference type="NCBI Taxonomy" id="1758121"/>
    <lineage>
        <taxon>Eukaryota</taxon>
        <taxon>Metazoa</taxon>
        <taxon>Chordata</taxon>
        <taxon>Craniata</taxon>
        <taxon>Vertebrata</taxon>
        <taxon>Euteleostomi</taxon>
        <taxon>Archelosauria</taxon>
        <taxon>Archosauria</taxon>
        <taxon>Dinosauria</taxon>
        <taxon>Saurischia</taxon>
        <taxon>Theropoda</taxon>
        <taxon>Coelurosauria</taxon>
        <taxon>Aves</taxon>
        <taxon>Neognathae</taxon>
        <taxon>Neoaves</taxon>
        <taxon>Charadriiformes</taxon>
        <taxon>Scolopacidae</taxon>
        <taxon>Limosa</taxon>
    </lineage>
</organism>
<dbReference type="GO" id="GO:0016740">
    <property type="term" value="F:transferase activity"/>
    <property type="evidence" value="ECO:0007669"/>
    <property type="project" value="UniProtKB-KW"/>
</dbReference>
<dbReference type="GO" id="GO:0005886">
    <property type="term" value="C:plasma membrane"/>
    <property type="evidence" value="ECO:0007669"/>
    <property type="project" value="TreeGrafter"/>
</dbReference>
<feature type="domain" description="C2" evidence="4">
    <location>
        <begin position="261"/>
        <end position="477"/>
    </location>
</feature>
<dbReference type="InterPro" id="IPR043567">
    <property type="entry name" value="SYTL1-5_C2B"/>
</dbReference>
<dbReference type="InterPro" id="IPR013083">
    <property type="entry name" value="Znf_RING/FYVE/PHD"/>
</dbReference>
<gene>
    <name evidence="6" type="ORF">llap_14548</name>
</gene>
<dbReference type="SUPFAM" id="SSF57903">
    <property type="entry name" value="FYVE/PHD zinc finger"/>
    <property type="match status" value="1"/>
</dbReference>
<dbReference type="SUPFAM" id="SSF49562">
    <property type="entry name" value="C2 domain (Calcium/lipid-binding domain, CaLB)"/>
    <property type="match status" value="2"/>
</dbReference>
<dbReference type="SUPFAM" id="SSF53335">
    <property type="entry name" value="S-adenosyl-L-methionine-dependent methyltransferases"/>
    <property type="match status" value="1"/>
</dbReference>
<dbReference type="InterPro" id="IPR056743">
    <property type="entry name" value="TRM5-TYW2-like_MTfase"/>
</dbReference>
<name>A0A2I0TMW9_LIMLA</name>
<dbReference type="PROSITE" id="PS50004">
    <property type="entry name" value="C2"/>
    <property type="match status" value="1"/>
</dbReference>
<dbReference type="CDD" id="cd04020">
    <property type="entry name" value="C2B_SLP_1-2-3-4"/>
    <property type="match status" value="1"/>
</dbReference>
<dbReference type="InterPro" id="IPR041282">
    <property type="entry name" value="FYVE_2"/>
</dbReference>
<dbReference type="InterPro" id="IPR001565">
    <property type="entry name" value="Synaptotagmin"/>
</dbReference>
<dbReference type="Gene3D" id="3.40.50.150">
    <property type="entry name" value="Vaccinia Virus protein VP39"/>
    <property type="match status" value="1"/>
</dbReference>
<dbReference type="GO" id="GO:0006400">
    <property type="term" value="P:tRNA modification"/>
    <property type="evidence" value="ECO:0007669"/>
    <property type="project" value="UniProtKB-ARBA"/>
</dbReference>
<dbReference type="CDD" id="cd15764">
    <property type="entry name" value="FYVE_Slp4"/>
    <property type="match status" value="1"/>
</dbReference>
<dbReference type="EMBL" id="KZ508478">
    <property type="protein sequence ID" value="PKU35149.1"/>
    <property type="molecule type" value="Genomic_DNA"/>
</dbReference>
<dbReference type="PROSITE" id="PS51684">
    <property type="entry name" value="SAM_MT_TRM5_TYW2"/>
    <property type="match status" value="1"/>
</dbReference>
<keyword evidence="3" id="KW-0677">Repeat</keyword>
<dbReference type="InterPro" id="IPR011011">
    <property type="entry name" value="Znf_FYVE_PHD"/>
</dbReference>
<dbReference type="GO" id="GO:0042043">
    <property type="term" value="F:neurexin family protein binding"/>
    <property type="evidence" value="ECO:0007669"/>
    <property type="project" value="TreeGrafter"/>
</dbReference>
<evidence type="ECO:0000313" key="6">
    <source>
        <dbReference type="EMBL" id="PKU35149.1"/>
    </source>
</evidence>
<feature type="domain" description="SAM-dependent methyltransferase TRM5/TYW2-type" evidence="5">
    <location>
        <begin position="1"/>
        <end position="172"/>
    </location>
</feature>
<reference evidence="7" key="1">
    <citation type="submission" date="2017-11" db="EMBL/GenBank/DDBJ databases">
        <authorList>
            <person name="Lima N.C."/>
            <person name="Parody-Merino A.M."/>
            <person name="Battley P.F."/>
            <person name="Fidler A.E."/>
            <person name="Prosdocimi F."/>
        </authorList>
    </citation>
    <scope>NUCLEOTIDE SEQUENCE [LARGE SCALE GENOMIC DNA]</scope>
</reference>
<dbReference type="GO" id="GO:0070382">
    <property type="term" value="C:exocytic vesicle"/>
    <property type="evidence" value="ECO:0007669"/>
    <property type="project" value="TreeGrafter"/>
</dbReference>
<dbReference type="InterPro" id="IPR000008">
    <property type="entry name" value="C2_dom"/>
</dbReference>
<dbReference type="InterPro" id="IPR044134">
    <property type="entry name" value="FYVE_Slp4"/>
</dbReference>
<dbReference type="InterPro" id="IPR035892">
    <property type="entry name" value="C2_domain_sf"/>
</dbReference>
<dbReference type="GO" id="GO:0006887">
    <property type="term" value="P:exocytosis"/>
    <property type="evidence" value="ECO:0007669"/>
    <property type="project" value="TreeGrafter"/>
</dbReference>
<evidence type="ECO:0000313" key="7">
    <source>
        <dbReference type="Proteomes" id="UP000233556"/>
    </source>
</evidence>
<dbReference type="InterPro" id="IPR030382">
    <property type="entry name" value="MeTrfase_TRM5/TYW2"/>
</dbReference>
<protein>
    <submittedName>
        <fullName evidence="6">Synaptotagmin-like protein 4</fullName>
    </submittedName>
</protein>
<keyword evidence="7" id="KW-1185">Reference proteome</keyword>
<dbReference type="Pfam" id="PF02475">
    <property type="entry name" value="TRM5-TYW2_MTfase"/>
    <property type="match status" value="1"/>
</dbReference>
<evidence type="ECO:0000256" key="1">
    <source>
        <dbReference type="ARBA" id="ARBA00022679"/>
    </source>
</evidence>
<evidence type="ECO:0000256" key="3">
    <source>
        <dbReference type="ARBA" id="ARBA00022737"/>
    </source>
</evidence>
<keyword evidence="2" id="KW-0949">S-adenosyl-L-methionine</keyword>
<dbReference type="Proteomes" id="UP000233556">
    <property type="component" value="Unassembled WGS sequence"/>
</dbReference>
<dbReference type="SMART" id="SM00239">
    <property type="entry name" value="C2"/>
    <property type="match status" value="1"/>
</dbReference>
<dbReference type="Pfam" id="PF00168">
    <property type="entry name" value="C2"/>
    <property type="match status" value="2"/>
</dbReference>